<reference evidence="3" key="1">
    <citation type="journal article" date="2019" name="Int. J. Syst. Evol. Microbiol.">
        <title>The Global Catalogue of Microorganisms (GCM) 10K type strain sequencing project: providing services to taxonomists for standard genome sequencing and annotation.</title>
        <authorList>
            <consortium name="The Broad Institute Genomics Platform"/>
            <consortium name="The Broad Institute Genome Sequencing Center for Infectious Disease"/>
            <person name="Wu L."/>
            <person name="Ma J."/>
        </authorList>
    </citation>
    <scope>NUCLEOTIDE SEQUENCE [LARGE SCALE GENOMIC DNA]</scope>
    <source>
        <strain evidence="3">JCM 15933</strain>
    </source>
</reference>
<evidence type="ECO:0000313" key="2">
    <source>
        <dbReference type="EMBL" id="GAA1530957.1"/>
    </source>
</evidence>
<feature type="compositionally biased region" description="Gly residues" evidence="1">
    <location>
        <begin position="243"/>
        <end position="258"/>
    </location>
</feature>
<organism evidence="2 3">
    <name type="scientific">Dactylosporangium maewongense</name>
    <dbReference type="NCBI Taxonomy" id="634393"/>
    <lineage>
        <taxon>Bacteria</taxon>
        <taxon>Bacillati</taxon>
        <taxon>Actinomycetota</taxon>
        <taxon>Actinomycetes</taxon>
        <taxon>Micromonosporales</taxon>
        <taxon>Micromonosporaceae</taxon>
        <taxon>Dactylosporangium</taxon>
    </lineage>
</organism>
<dbReference type="RefSeq" id="WP_344505122.1">
    <property type="nucleotide sequence ID" value="NZ_BAAAQD010000011.1"/>
</dbReference>
<feature type="region of interest" description="Disordered" evidence="1">
    <location>
        <begin position="229"/>
        <end position="266"/>
    </location>
</feature>
<comment type="caution">
    <text evidence="2">The sequence shown here is derived from an EMBL/GenBank/DDBJ whole genome shotgun (WGS) entry which is preliminary data.</text>
</comment>
<dbReference type="Proteomes" id="UP001501470">
    <property type="component" value="Unassembled WGS sequence"/>
</dbReference>
<evidence type="ECO:0000256" key="1">
    <source>
        <dbReference type="SAM" id="MobiDB-lite"/>
    </source>
</evidence>
<gene>
    <name evidence="2" type="ORF">GCM10009827_055850</name>
</gene>
<dbReference type="EMBL" id="BAAAQD010000011">
    <property type="protein sequence ID" value="GAA1530957.1"/>
    <property type="molecule type" value="Genomic_DNA"/>
</dbReference>
<sequence>MGALGLHLGLTIPPASGDALLRDVWDVLAGRMARLAGTAPSEEILAYYLAFQSSDGLADGTWSATAGALQFAFTDAAGLCVVEMYACHHWTSLTVLDRWPALTALAADHGTDLVPPFATDAETVLRETLAGGADRVFFHHFTDEHHERLGHALTAEAPQDDHELRFYALDEATRALKDTGADRRRLTDLITTGRCACDVCQNLRYLRDLPRARGQHELRPTVTPLWTVLPSSTMHHTSRVSRGGPGESGEGSGRGVGDADGARDSR</sequence>
<accession>A0ABP4LW27</accession>
<keyword evidence="3" id="KW-1185">Reference proteome</keyword>
<protein>
    <submittedName>
        <fullName evidence="2">Uncharacterized protein</fullName>
    </submittedName>
</protein>
<proteinExistence type="predicted"/>
<evidence type="ECO:0000313" key="3">
    <source>
        <dbReference type="Proteomes" id="UP001501470"/>
    </source>
</evidence>
<name>A0ABP4LW27_9ACTN</name>